<evidence type="ECO:0000256" key="2">
    <source>
        <dbReference type="ARBA" id="ARBA00022840"/>
    </source>
</evidence>
<dbReference type="SUPFAM" id="SSF52540">
    <property type="entry name" value="P-loop containing nucleoside triphosphate hydrolases"/>
    <property type="match status" value="1"/>
</dbReference>
<gene>
    <name evidence="5" type="ORF">X798_02835</name>
</gene>
<evidence type="ECO:0000256" key="1">
    <source>
        <dbReference type="ARBA" id="ARBA00022741"/>
    </source>
</evidence>
<evidence type="ECO:0000313" key="5">
    <source>
        <dbReference type="EMBL" id="OZC10245.1"/>
    </source>
</evidence>
<sequence length="637" mass="73642">METYSAVLKYHQQRNCFGYIQQRYSDIARITNIQINSATSGAYNIIKRENVTNCGIIQAFASNDHSYYRPQIIFINKIFADLLGLRENEEIIVQKVEKAPACSLFEVELASVEDWNAVQHSSRRIEELLLGQIQLITVGQTYPIWIAQNLYVYFIVVRIESSSSLMQNACLYEFTEVHVKPFHSSFCNLEKNNSADVLRVLPVSFASRMKNLFSDLAPMPYVFRIQDYCGNVLKRTVARVLPKVLISDVSLEELDIFAVFKLSYDQSNSEIITISTVYNSETGQTVHALLIELPIMCSRFAALKNCLKRYEPHHCAFSPRLYQLMNGEYEWIKISPLPKDHIYQLETLEILSESKLPGNFNECLRNHLWKTCQHYPIIVPVDGFKVEMNLTDRTRLQCRIRPHLDEKKKDKSRKCNVFNNDVFPLLEYQNTESVKENFIQLEGTNVNKNIHQAVVNFDERKTEAIEFSFQTAFIEKCYTYIMYHLEKSTFLSSGNVFIVGNKSAGKTTILHFLAEKLLHSHLVVYSECLYCSDWNGKSIEKFQDVLKATMMRLRRRYPSVLFLDNLDFLLHGQDEDVRNVRLERCVELLRNLSIETNLLIVATACTKRDIVELFSLNGGGRFFSHVESIKELGPVSC</sequence>
<organism evidence="5 6">
    <name type="scientific">Onchocerca flexuosa</name>
    <dbReference type="NCBI Taxonomy" id="387005"/>
    <lineage>
        <taxon>Eukaryota</taxon>
        <taxon>Metazoa</taxon>
        <taxon>Ecdysozoa</taxon>
        <taxon>Nematoda</taxon>
        <taxon>Chromadorea</taxon>
        <taxon>Rhabditida</taxon>
        <taxon>Spirurina</taxon>
        <taxon>Spiruromorpha</taxon>
        <taxon>Filarioidea</taxon>
        <taxon>Onchocercidae</taxon>
        <taxon>Onchocerca</taxon>
    </lineage>
</organism>
<dbReference type="OrthoDB" id="2187at2759"/>
<reference evidence="5 6" key="1">
    <citation type="submission" date="2015-12" db="EMBL/GenBank/DDBJ databases">
        <title>Draft genome of the nematode, Onchocerca flexuosa.</title>
        <authorList>
            <person name="Mitreva M."/>
        </authorList>
    </citation>
    <scope>NUCLEOTIDE SEQUENCE [LARGE SCALE GENOMIC DNA]</scope>
    <source>
        <strain evidence="5">Red Deer</strain>
    </source>
</reference>
<feature type="domain" description="ATPase AAA-type core" evidence="3">
    <location>
        <begin position="497"/>
        <end position="610"/>
    </location>
</feature>
<evidence type="ECO:0008006" key="7">
    <source>
        <dbReference type="Google" id="ProtNLM"/>
    </source>
</evidence>
<keyword evidence="6" id="KW-1185">Reference proteome</keyword>
<dbReference type="EMBL" id="KZ269988">
    <property type="protein sequence ID" value="OZC10245.1"/>
    <property type="molecule type" value="Genomic_DNA"/>
</dbReference>
<feature type="domain" description="Peroxisomal ATPase PEX1 N-terminal C-lobe" evidence="4">
    <location>
        <begin position="107"/>
        <end position="181"/>
    </location>
</feature>
<dbReference type="Gene3D" id="3.40.50.300">
    <property type="entry name" value="P-loop containing nucleotide triphosphate hydrolases"/>
    <property type="match status" value="1"/>
</dbReference>
<dbReference type="GO" id="GO:0005777">
    <property type="term" value="C:peroxisome"/>
    <property type="evidence" value="ECO:0007669"/>
    <property type="project" value="InterPro"/>
</dbReference>
<dbReference type="Pfam" id="PF00004">
    <property type="entry name" value="AAA"/>
    <property type="match status" value="1"/>
</dbReference>
<keyword evidence="1" id="KW-0547">Nucleotide-binding</keyword>
<dbReference type="InterPro" id="IPR027417">
    <property type="entry name" value="P-loop_NTPase"/>
</dbReference>
<dbReference type="SUPFAM" id="SSF54585">
    <property type="entry name" value="Cdc48 domain 2-like"/>
    <property type="match status" value="1"/>
</dbReference>
<dbReference type="Gene3D" id="3.10.330.10">
    <property type="match status" value="1"/>
</dbReference>
<dbReference type="Pfam" id="PF09262">
    <property type="entry name" value="PEX-1N"/>
    <property type="match status" value="1"/>
</dbReference>
<dbReference type="GO" id="GO:0007031">
    <property type="term" value="P:peroxisome organization"/>
    <property type="evidence" value="ECO:0007669"/>
    <property type="project" value="InterPro"/>
</dbReference>
<dbReference type="Proteomes" id="UP000242913">
    <property type="component" value="Unassembled WGS sequence"/>
</dbReference>
<evidence type="ECO:0000259" key="3">
    <source>
        <dbReference type="Pfam" id="PF00004"/>
    </source>
</evidence>
<dbReference type="InterPro" id="IPR015342">
    <property type="entry name" value="PEX1-N_C-lobe"/>
</dbReference>
<dbReference type="AlphaFoldDB" id="A0A238BZK4"/>
<accession>A0A238BZK4</accession>
<evidence type="ECO:0000313" key="6">
    <source>
        <dbReference type="Proteomes" id="UP000242913"/>
    </source>
</evidence>
<protein>
    <recommendedName>
        <fullName evidence="7">Peroxin-1</fullName>
    </recommendedName>
</protein>
<dbReference type="InterPro" id="IPR003959">
    <property type="entry name" value="ATPase_AAA_core"/>
</dbReference>
<dbReference type="GO" id="GO:0016887">
    <property type="term" value="F:ATP hydrolysis activity"/>
    <property type="evidence" value="ECO:0007669"/>
    <property type="project" value="InterPro"/>
</dbReference>
<evidence type="ECO:0000259" key="4">
    <source>
        <dbReference type="Pfam" id="PF09262"/>
    </source>
</evidence>
<dbReference type="InterPro" id="IPR029067">
    <property type="entry name" value="CDC48_domain_2-like_sf"/>
</dbReference>
<name>A0A238BZK4_9BILA</name>
<proteinExistence type="predicted"/>
<keyword evidence="2" id="KW-0067">ATP-binding</keyword>
<dbReference type="GO" id="GO:0005524">
    <property type="term" value="F:ATP binding"/>
    <property type="evidence" value="ECO:0007669"/>
    <property type="project" value="UniProtKB-KW"/>
</dbReference>